<dbReference type="GO" id="GO:0016705">
    <property type="term" value="F:oxidoreductase activity, acting on paired donors, with incorporation or reduction of molecular oxygen"/>
    <property type="evidence" value="ECO:0007669"/>
    <property type="project" value="InterPro"/>
</dbReference>
<keyword evidence="17" id="KW-0325">Glycoprotein</keyword>
<evidence type="ECO:0000256" key="13">
    <source>
        <dbReference type="ARBA" id="ARBA00023002"/>
    </source>
</evidence>
<dbReference type="PROSITE" id="PS50011">
    <property type="entry name" value="PROTEIN_KINASE_DOM"/>
    <property type="match status" value="1"/>
</dbReference>
<keyword evidence="7" id="KW-0812">Transmembrane</keyword>
<dbReference type="PRINTS" id="PR00385">
    <property type="entry name" value="P450"/>
</dbReference>
<dbReference type="InterPro" id="IPR001128">
    <property type="entry name" value="Cyt_P450"/>
</dbReference>
<comment type="similarity">
    <text evidence="3">In the N-terminal section; belongs to the leguminous lectin family.</text>
</comment>
<keyword evidence="13" id="KW-0560">Oxidoreductase</keyword>
<evidence type="ECO:0000256" key="2">
    <source>
        <dbReference type="ARBA" id="ARBA00004251"/>
    </source>
</evidence>
<dbReference type="InterPro" id="IPR036396">
    <property type="entry name" value="Cyt_P450_sf"/>
</dbReference>
<accession>A0A2N9I114</accession>
<dbReference type="Gene3D" id="3.30.200.20">
    <property type="entry name" value="Phosphorylase Kinase, domain 1"/>
    <property type="match status" value="1"/>
</dbReference>
<dbReference type="InterPro" id="IPR001245">
    <property type="entry name" value="Ser-Thr/Tyr_kinase_cat_dom"/>
</dbReference>
<dbReference type="FunFam" id="1.10.630.10:FF:000022">
    <property type="entry name" value="Taxadiene 5-alpha hydroxylase"/>
    <property type="match status" value="1"/>
</dbReference>
<evidence type="ECO:0000256" key="14">
    <source>
        <dbReference type="ARBA" id="ARBA00023004"/>
    </source>
</evidence>
<dbReference type="InterPro" id="IPR002401">
    <property type="entry name" value="Cyt_P450_E_grp-I"/>
</dbReference>
<evidence type="ECO:0000256" key="11">
    <source>
        <dbReference type="ARBA" id="ARBA00022840"/>
    </source>
</evidence>
<keyword evidence="14 18" id="KW-0408">Iron</keyword>
<evidence type="ECO:0000256" key="4">
    <source>
        <dbReference type="ARBA" id="ARBA00010217"/>
    </source>
</evidence>
<dbReference type="PROSITE" id="PS00108">
    <property type="entry name" value="PROTEIN_KINASE_ST"/>
    <property type="match status" value="1"/>
</dbReference>
<proteinExistence type="inferred from homology"/>
<evidence type="ECO:0000256" key="18">
    <source>
        <dbReference type="PIRSR" id="PIRSR602401-1"/>
    </source>
</evidence>
<evidence type="ECO:0000256" key="16">
    <source>
        <dbReference type="ARBA" id="ARBA00023170"/>
    </source>
</evidence>
<sequence length="985" mass="111739">MPPFGFLEMSCVLPVRQRKLGHSLSKMEVAATAIGALLKATGELFCCCVCSKINTTDVNLQSNLDALDMEIKNLMNRRKEVEDDKKVAEKEGYEIKAQVVKWLEDVEKLQLRVNPIQGDFILNKKPFTSFLNCKVEETLNEVKSLLEDGSFDSIREHIPVLSIEGKLNNGSTGVGGVGKRSVPKNLNNIHPMRSASFDPNLRISMEELVVATNNFSTDLIIDDGSFGLVYKAKLSNGVTVAIKKLDPDAFQGFREFRAEMEILSKLHHPNIVKILGYCMSGSVRLLIYEFMQKGSLDQWLRQEQDAYSLSWGTRIQIIKDVANGLSFLHGLEKPIIHRDIKASNVLLDSDFQAHIADFGLARQIDNSKSHVSTVTAGTKGYMPPEYKKGLVGATVEGDVYSFGILMLAIATGKHPNLPILLDGEEVELLHWAQQLMEQNQHMEMVDHRILREDGLIEVQVKQYFEIAHMCTREKRRERPAMAKDLVISILVWSEPWVPGLTDFKPLPKASLEEIPCLAVSQLMNQAKTDWNMGTLISLFDSNTMQAIQNIPRKKIIKKAASRLTWNTNDRSKSWPSLSHACKNCRKMARTKDQEAANKFVFTSDSTTLSNQQTQSVRTILGEQNILELSGEDHKRVRGALVSFLKPESLKQYVGKMDEEVKKHLELHWQGKQQVKVLPLMKTLTFNIICSLLFGVERGARKDIFVACFQEMIEGMWSIPINLPLTRYNRSLRARTRVQNMVKDLIREKRLELEQKGASTHQDLITCMLSIHNENNEQVITEKEIVDNVILVMVAGHDTSSVLITFIMRLLANEPTIYAAVLQEQEEIVKSKPSGEFLTWEDLAKMKYTWRVSMETLRMLPPVFGGFRKALKDIEYGGYLIPKGWQVFWVSPMTHMDSSIFPEPSKFDPSRFENQASVPPYCFVAFRGGPRICPGYEFARIETLVTIHYLITHFTWKLCADNSFSRDPMPVPTQGLPIQLVPKKTF</sequence>
<keyword evidence="16" id="KW-0675">Receptor</keyword>
<dbReference type="GO" id="GO:0005506">
    <property type="term" value="F:iron ion binding"/>
    <property type="evidence" value="ECO:0007669"/>
    <property type="project" value="InterPro"/>
</dbReference>
<evidence type="ECO:0000256" key="1">
    <source>
        <dbReference type="ARBA" id="ARBA00001971"/>
    </source>
</evidence>
<evidence type="ECO:0000256" key="7">
    <source>
        <dbReference type="ARBA" id="ARBA00022692"/>
    </source>
</evidence>
<feature type="coiled-coil region" evidence="19">
    <location>
        <begin position="57"/>
        <end position="91"/>
    </location>
</feature>
<gene>
    <name evidence="21" type="ORF">FSB_LOCUS45585</name>
</gene>
<evidence type="ECO:0000256" key="15">
    <source>
        <dbReference type="ARBA" id="ARBA00023136"/>
    </source>
</evidence>
<organism evidence="21">
    <name type="scientific">Fagus sylvatica</name>
    <name type="common">Beechnut</name>
    <dbReference type="NCBI Taxonomy" id="28930"/>
    <lineage>
        <taxon>Eukaryota</taxon>
        <taxon>Viridiplantae</taxon>
        <taxon>Streptophyta</taxon>
        <taxon>Embryophyta</taxon>
        <taxon>Tracheophyta</taxon>
        <taxon>Spermatophyta</taxon>
        <taxon>Magnoliopsida</taxon>
        <taxon>eudicotyledons</taxon>
        <taxon>Gunneridae</taxon>
        <taxon>Pentapetalae</taxon>
        <taxon>rosids</taxon>
        <taxon>fabids</taxon>
        <taxon>Fagales</taxon>
        <taxon>Fagaceae</taxon>
        <taxon>Fagus</taxon>
    </lineage>
</organism>
<dbReference type="Gene3D" id="1.10.510.10">
    <property type="entry name" value="Transferase(Phosphotransferase) domain 1"/>
    <property type="match status" value="1"/>
</dbReference>
<evidence type="ECO:0000256" key="6">
    <source>
        <dbReference type="ARBA" id="ARBA00022475"/>
    </source>
</evidence>
<feature type="domain" description="Protein kinase" evidence="20">
    <location>
        <begin position="215"/>
        <end position="497"/>
    </location>
</feature>
<keyword evidence="10" id="KW-0547">Nucleotide-binding</keyword>
<evidence type="ECO:0000256" key="17">
    <source>
        <dbReference type="ARBA" id="ARBA00023180"/>
    </source>
</evidence>
<dbReference type="CDD" id="cd11043">
    <property type="entry name" value="CYP90-like"/>
    <property type="match status" value="1"/>
</dbReference>
<dbReference type="PANTHER" id="PTHR24286">
    <property type="entry name" value="CYTOCHROME P450 26"/>
    <property type="match status" value="1"/>
</dbReference>
<dbReference type="FunFam" id="3.30.200.20:FF:000745">
    <property type="entry name" value="Phytosulfokine receptor 2"/>
    <property type="match status" value="1"/>
</dbReference>
<dbReference type="SUPFAM" id="SSF48264">
    <property type="entry name" value="Cytochrome P450"/>
    <property type="match status" value="1"/>
</dbReference>
<dbReference type="GO" id="GO:0016125">
    <property type="term" value="P:sterol metabolic process"/>
    <property type="evidence" value="ECO:0007669"/>
    <property type="project" value="TreeGrafter"/>
</dbReference>
<dbReference type="PRINTS" id="PR00463">
    <property type="entry name" value="EP450I"/>
</dbReference>
<dbReference type="InterPro" id="IPR011009">
    <property type="entry name" value="Kinase-like_dom_sf"/>
</dbReference>
<evidence type="ECO:0000256" key="9">
    <source>
        <dbReference type="ARBA" id="ARBA00022729"/>
    </source>
</evidence>
<dbReference type="Gene3D" id="1.10.630.10">
    <property type="entry name" value="Cytochrome P450"/>
    <property type="match status" value="1"/>
</dbReference>
<keyword evidence="8 18" id="KW-0479">Metal-binding</keyword>
<dbReference type="EMBL" id="OIVN01004486">
    <property type="protein sequence ID" value="SPD17703.1"/>
    <property type="molecule type" value="Genomic_DNA"/>
</dbReference>
<evidence type="ECO:0000256" key="19">
    <source>
        <dbReference type="SAM" id="Coils"/>
    </source>
</evidence>
<evidence type="ECO:0000313" key="21">
    <source>
        <dbReference type="EMBL" id="SPD17703.1"/>
    </source>
</evidence>
<feature type="binding site" description="axial binding residue" evidence="18">
    <location>
        <position position="932"/>
    </location>
    <ligand>
        <name>heme</name>
        <dbReference type="ChEBI" id="CHEBI:30413"/>
    </ligand>
    <ligandPart>
        <name>Fe</name>
        <dbReference type="ChEBI" id="CHEBI:18248"/>
    </ligandPart>
</feature>
<dbReference type="GO" id="GO:0020037">
    <property type="term" value="F:heme binding"/>
    <property type="evidence" value="ECO:0007669"/>
    <property type="project" value="InterPro"/>
</dbReference>
<dbReference type="SMART" id="SM00220">
    <property type="entry name" value="S_TKc"/>
    <property type="match status" value="1"/>
</dbReference>
<protein>
    <recommendedName>
        <fullName evidence="20">Protein kinase domain-containing protein</fullName>
    </recommendedName>
</protein>
<evidence type="ECO:0000256" key="12">
    <source>
        <dbReference type="ARBA" id="ARBA00022989"/>
    </source>
</evidence>
<keyword evidence="12" id="KW-1133">Transmembrane helix</keyword>
<dbReference type="SUPFAM" id="SSF56112">
    <property type="entry name" value="Protein kinase-like (PK-like)"/>
    <property type="match status" value="1"/>
</dbReference>
<reference evidence="21" key="1">
    <citation type="submission" date="2018-02" db="EMBL/GenBank/DDBJ databases">
        <authorList>
            <person name="Cohen D.B."/>
            <person name="Kent A.D."/>
        </authorList>
    </citation>
    <scope>NUCLEOTIDE SEQUENCE</scope>
</reference>
<keyword evidence="11" id="KW-0067">ATP-binding</keyword>
<keyword evidence="15" id="KW-0472">Membrane</keyword>
<dbReference type="InterPro" id="IPR000719">
    <property type="entry name" value="Prot_kinase_dom"/>
</dbReference>
<keyword evidence="6" id="KW-1003">Cell membrane</keyword>
<comment type="subcellular location">
    <subcellularLocation>
        <location evidence="2">Cell membrane</location>
        <topology evidence="2">Single-pass type I membrane protein</topology>
    </subcellularLocation>
</comment>
<evidence type="ECO:0000259" key="20">
    <source>
        <dbReference type="PROSITE" id="PS50011"/>
    </source>
</evidence>
<dbReference type="AlphaFoldDB" id="A0A2N9I114"/>
<dbReference type="Pfam" id="PF00067">
    <property type="entry name" value="p450"/>
    <property type="match status" value="1"/>
</dbReference>
<evidence type="ECO:0000256" key="3">
    <source>
        <dbReference type="ARBA" id="ARBA00008536"/>
    </source>
</evidence>
<dbReference type="GO" id="GO:0004497">
    <property type="term" value="F:monooxygenase activity"/>
    <property type="evidence" value="ECO:0007669"/>
    <property type="project" value="InterPro"/>
</dbReference>
<comment type="cofactor">
    <cofactor evidence="1 18">
        <name>heme</name>
        <dbReference type="ChEBI" id="CHEBI:30413"/>
    </cofactor>
</comment>
<comment type="similarity">
    <text evidence="5">Belongs to the cytochrome P450 family.</text>
</comment>
<keyword evidence="18" id="KW-0349">Heme</keyword>
<comment type="similarity">
    <text evidence="4">In the C-terminal section; belongs to the protein kinase superfamily. Ser/Thr protein kinase family.</text>
</comment>
<dbReference type="Pfam" id="PF07714">
    <property type="entry name" value="PK_Tyr_Ser-Thr"/>
    <property type="match status" value="1"/>
</dbReference>
<dbReference type="InterPro" id="IPR008271">
    <property type="entry name" value="Ser/Thr_kinase_AS"/>
</dbReference>
<dbReference type="PANTHER" id="PTHR24286:SF190">
    <property type="entry name" value="CYTOCHROME P450"/>
    <property type="match status" value="1"/>
</dbReference>
<evidence type="ECO:0000256" key="8">
    <source>
        <dbReference type="ARBA" id="ARBA00022723"/>
    </source>
</evidence>
<dbReference type="GO" id="GO:0002229">
    <property type="term" value="P:defense response to oomycetes"/>
    <property type="evidence" value="ECO:0007669"/>
    <property type="project" value="UniProtKB-ARBA"/>
</dbReference>
<dbReference type="GO" id="GO:0004672">
    <property type="term" value="F:protein kinase activity"/>
    <property type="evidence" value="ECO:0007669"/>
    <property type="project" value="InterPro"/>
</dbReference>
<evidence type="ECO:0000256" key="10">
    <source>
        <dbReference type="ARBA" id="ARBA00022741"/>
    </source>
</evidence>
<dbReference type="FunFam" id="1.10.510.10:FF:000240">
    <property type="entry name" value="Lectin-domain containing receptor kinase A4.3"/>
    <property type="match status" value="1"/>
</dbReference>
<keyword evidence="19" id="KW-0175">Coiled coil</keyword>
<dbReference type="GO" id="GO:0005886">
    <property type="term" value="C:plasma membrane"/>
    <property type="evidence" value="ECO:0007669"/>
    <property type="project" value="UniProtKB-SubCell"/>
</dbReference>
<evidence type="ECO:0000256" key="5">
    <source>
        <dbReference type="ARBA" id="ARBA00010617"/>
    </source>
</evidence>
<dbReference type="GO" id="GO:0005524">
    <property type="term" value="F:ATP binding"/>
    <property type="evidence" value="ECO:0007669"/>
    <property type="project" value="UniProtKB-KW"/>
</dbReference>
<name>A0A2N9I114_FAGSY</name>
<keyword evidence="9" id="KW-0732">Signal</keyword>